<gene>
    <name evidence="7" type="primary">IFI27L2</name>
    <name evidence="7" type="ORF">Y1Q_0001874</name>
</gene>
<feature type="transmembrane region" description="Helical" evidence="6">
    <location>
        <begin position="328"/>
        <end position="348"/>
    </location>
</feature>
<dbReference type="Proteomes" id="UP000050525">
    <property type="component" value="Unassembled WGS sequence"/>
</dbReference>
<feature type="transmembrane region" description="Helical" evidence="6">
    <location>
        <begin position="614"/>
        <end position="631"/>
    </location>
</feature>
<protein>
    <submittedName>
        <fullName evidence="7">Interferon alpha-inducible protein 27, mitochondrial</fullName>
    </submittedName>
</protein>
<dbReference type="PANTHER" id="PTHR16932">
    <property type="entry name" value="INTERFERON ALPHA-INDUCIBLE PROTEIN 27"/>
    <property type="match status" value="1"/>
</dbReference>
<feature type="transmembrane region" description="Helical" evidence="6">
    <location>
        <begin position="302"/>
        <end position="322"/>
    </location>
</feature>
<dbReference type="Pfam" id="PF06140">
    <property type="entry name" value="Ifi-6-16"/>
    <property type="match status" value="4"/>
</dbReference>
<accession>A0A151PH04</accession>
<comment type="similarity">
    <text evidence="2">Belongs to the IFI6/IFI27 family.</text>
</comment>
<evidence type="ECO:0000256" key="3">
    <source>
        <dbReference type="ARBA" id="ARBA00022692"/>
    </source>
</evidence>
<evidence type="ECO:0000256" key="6">
    <source>
        <dbReference type="SAM" id="Phobius"/>
    </source>
</evidence>
<dbReference type="GO" id="GO:0097193">
    <property type="term" value="P:intrinsic apoptotic signaling pathway"/>
    <property type="evidence" value="ECO:0007669"/>
    <property type="project" value="TreeGrafter"/>
</dbReference>
<keyword evidence="5 6" id="KW-0472">Membrane</keyword>
<evidence type="ECO:0000256" key="5">
    <source>
        <dbReference type="ARBA" id="ARBA00023136"/>
    </source>
</evidence>
<comment type="subcellular location">
    <subcellularLocation>
        <location evidence="1">Membrane</location>
        <topology evidence="1">Multi-pass membrane protein</topology>
    </subcellularLocation>
</comment>
<dbReference type="STRING" id="8496.A0A151PH04"/>
<keyword evidence="3 6" id="KW-0812">Transmembrane</keyword>
<feature type="transmembrane region" description="Helical" evidence="6">
    <location>
        <begin position="413"/>
        <end position="433"/>
    </location>
</feature>
<dbReference type="InterPro" id="IPR038213">
    <property type="entry name" value="IFI6/IFI27-like_sf"/>
</dbReference>
<feature type="transmembrane region" description="Helical" evidence="6">
    <location>
        <begin position="439"/>
        <end position="461"/>
    </location>
</feature>
<dbReference type="GO" id="GO:0001836">
    <property type="term" value="P:release of cytochrome c from mitochondria"/>
    <property type="evidence" value="ECO:0007669"/>
    <property type="project" value="TreeGrafter"/>
</dbReference>
<dbReference type="AlphaFoldDB" id="A0A151PH04"/>
<keyword evidence="4 6" id="KW-1133">Transmembrane helix</keyword>
<dbReference type="EMBL" id="AKHW03000257">
    <property type="protein sequence ID" value="KYO48055.1"/>
    <property type="molecule type" value="Genomic_DNA"/>
</dbReference>
<feature type="transmembrane region" description="Helical" evidence="6">
    <location>
        <begin position="538"/>
        <end position="557"/>
    </location>
</feature>
<reference evidence="7 8" key="1">
    <citation type="journal article" date="2012" name="Genome Biol.">
        <title>Sequencing three crocodilian genomes to illuminate the evolution of archosaurs and amniotes.</title>
        <authorList>
            <person name="St John J.A."/>
            <person name="Braun E.L."/>
            <person name="Isberg S.R."/>
            <person name="Miles L.G."/>
            <person name="Chong A.Y."/>
            <person name="Gongora J."/>
            <person name="Dalzell P."/>
            <person name="Moran C."/>
            <person name="Bed'hom B."/>
            <person name="Abzhanov A."/>
            <person name="Burgess S.C."/>
            <person name="Cooksey A.M."/>
            <person name="Castoe T.A."/>
            <person name="Crawford N.G."/>
            <person name="Densmore L.D."/>
            <person name="Drew J.C."/>
            <person name="Edwards S.V."/>
            <person name="Faircloth B.C."/>
            <person name="Fujita M.K."/>
            <person name="Greenwold M.J."/>
            <person name="Hoffmann F.G."/>
            <person name="Howard J.M."/>
            <person name="Iguchi T."/>
            <person name="Janes D.E."/>
            <person name="Khan S.Y."/>
            <person name="Kohno S."/>
            <person name="de Koning A.J."/>
            <person name="Lance S.L."/>
            <person name="McCarthy F.M."/>
            <person name="McCormack J.E."/>
            <person name="Merchant M.E."/>
            <person name="Peterson D.G."/>
            <person name="Pollock D.D."/>
            <person name="Pourmand N."/>
            <person name="Raney B.J."/>
            <person name="Roessler K.A."/>
            <person name="Sanford J.R."/>
            <person name="Sawyer R.H."/>
            <person name="Schmidt C.J."/>
            <person name="Triplett E.W."/>
            <person name="Tuberville T.D."/>
            <person name="Venegas-Anaya M."/>
            <person name="Howard J.T."/>
            <person name="Jarvis E.D."/>
            <person name="Guillette L.J.Jr."/>
            <person name="Glenn T.C."/>
            <person name="Green R.E."/>
            <person name="Ray D.A."/>
        </authorList>
    </citation>
    <scope>NUCLEOTIDE SEQUENCE [LARGE SCALE GENOMIC DNA]</scope>
    <source>
        <strain evidence="7">KSC_2009_1</strain>
    </source>
</reference>
<proteinExistence type="inferred from homology"/>
<dbReference type="PANTHER" id="PTHR16932:SF18">
    <property type="entry name" value="INTERFERON, ALPHA-INDUCIBLE PROTEIN 27-LIKE 2"/>
    <property type="match status" value="1"/>
</dbReference>
<organism evidence="7 8">
    <name type="scientific">Alligator mississippiensis</name>
    <name type="common">American alligator</name>
    <dbReference type="NCBI Taxonomy" id="8496"/>
    <lineage>
        <taxon>Eukaryota</taxon>
        <taxon>Metazoa</taxon>
        <taxon>Chordata</taxon>
        <taxon>Craniata</taxon>
        <taxon>Vertebrata</taxon>
        <taxon>Euteleostomi</taxon>
        <taxon>Archelosauria</taxon>
        <taxon>Archosauria</taxon>
        <taxon>Crocodylia</taxon>
        <taxon>Alligatoridae</taxon>
        <taxon>Alligatorinae</taxon>
        <taxon>Alligator</taxon>
    </lineage>
</organism>
<name>A0A151PH04_ALLMI</name>
<dbReference type="InterPro" id="IPR009311">
    <property type="entry name" value="IFI6/IFI27-like"/>
</dbReference>
<evidence type="ECO:0000256" key="1">
    <source>
        <dbReference type="ARBA" id="ARBA00004141"/>
    </source>
</evidence>
<sequence length="634" mass="63205">MLHAPREQNADKLKEFLWQSQGKQASAGIWQATPQPPGACDGSPDAAGVTFRTGPELISCGRHQNRGGELGVPVLAPAGDGIHPSWEDSWKAALKSLLVGCYRGSLGILARLSCLDEEEIIHHPQPCSLLLPYEGWSNCILFPRDVPDNSSEQDLGKSGISLVAAPLVLGAVGFTGAGIAAGSLAAKMMSTAAIANGGGVAAGSMVAVLQSAGAAGLSLTTNIGLGAVGASKPPRGASTATNRSPATWIQDHKPLCNMFDFLYTAVGAGIGLGVAVVGVPVVLGAAGFTATGIAAGSIAAKMMSAAAIANGGGVAAGSAVAVMQSVGAAGLSGAAQGAIAAAGAAVLARKLKPKARKLKPNRQAPLVPSQLHHLTYKRGGGINAETARELACLLNKSSPDPGPQKASPLYKMVGILMSTLGASIGFGVAAVGVPVALGAAGFTAAGIAAGSIAAKMIHLVLQDSLQQQRLGWQLLVRHFLPLSESQSWFSGFHFPAQRQEIVGHHHSLQSVAGLQTSPEMVRATGSEVKPSNNKPVSYMARFVAPAVGAAVGLGIAFVGVPTALGAAGFTTAGVAAGSLAAKMMSAAAVANGGGLAAGGVVPCLQSLGALGLSGAAKGAVMATGTAIGALIRKR</sequence>
<dbReference type="Gene3D" id="6.10.110.10">
    <property type="match status" value="4"/>
</dbReference>
<dbReference type="eggNOG" id="ENOG502S85T">
    <property type="taxonomic scope" value="Eukaryota"/>
</dbReference>
<evidence type="ECO:0000313" key="7">
    <source>
        <dbReference type="EMBL" id="KYO48055.1"/>
    </source>
</evidence>
<keyword evidence="8" id="KW-1185">Reference proteome</keyword>
<feature type="transmembrane region" description="Helical" evidence="6">
    <location>
        <begin position="261"/>
        <end position="290"/>
    </location>
</feature>
<dbReference type="GO" id="GO:0031966">
    <property type="term" value="C:mitochondrial membrane"/>
    <property type="evidence" value="ECO:0007669"/>
    <property type="project" value="TreeGrafter"/>
</dbReference>
<evidence type="ECO:0000313" key="8">
    <source>
        <dbReference type="Proteomes" id="UP000050525"/>
    </source>
</evidence>
<comment type="caution">
    <text evidence="7">The sequence shown here is derived from an EMBL/GenBank/DDBJ whole genome shotgun (WGS) entry which is preliminary data.</text>
</comment>
<evidence type="ECO:0000256" key="4">
    <source>
        <dbReference type="ARBA" id="ARBA00022989"/>
    </source>
</evidence>
<evidence type="ECO:0000256" key="2">
    <source>
        <dbReference type="ARBA" id="ARBA00007262"/>
    </source>
</evidence>